<dbReference type="EMBL" id="JBEPCV010000075">
    <property type="protein sequence ID" value="MER6909701.1"/>
    <property type="molecule type" value="Genomic_DNA"/>
</dbReference>
<dbReference type="RefSeq" id="WP_350725853.1">
    <property type="nucleotide sequence ID" value="NZ_JBEPCO010000078.1"/>
</dbReference>
<sequence>MKLVKRLGGVLLVSTVVLGYSLLLWRGPWWLDGSHLRTRGLEPADGVVITGFRTTLAALGAGVLAAIGLYYTHRTLQHTRDKDRVQAEIEREGQVTDRYVEAIKLLGSDNRTERLGGIYALQRIMHDSAKDHATIVSVLAAYIRTYQTAADDQPTDSANASTDPTPVLLSEDVRAALSVIARRPKRNLSDEWVDLRYMDFRGGDLREADLRAADLREARFEGTSLRGAVLSMADLRGANLRFADLKGADLRGADLRGADLQVADLEAADLREAKLSGAVLRGASFLYTDLRDADLMRADLREADLAVTNRQSEHGYLEPTQVAKARIYRSTRLPAAVAAKAEVQNRIATCEAVNR</sequence>
<organism evidence="2 3">
    <name type="scientific">Streptomyces flaveolus</name>
    <dbReference type="NCBI Taxonomy" id="67297"/>
    <lineage>
        <taxon>Bacteria</taxon>
        <taxon>Bacillati</taxon>
        <taxon>Actinomycetota</taxon>
        <taxon>Actinomycetes</taxon>
        <taxon>Kitasatosporales</taxon>
        <taxon>Streptomycetaceae</taxon>
        <taxon>Streptomyces</taxon>
    </lineage>
</organism>
<proteinExistence type="predicted"/>
<reference evidence="2 3" key="1">
    <citation type="submission" date="2024-06" db="EMBL/GenBank/DDBJ databases">
        <title>The Natural Products Discovery Center: Release of the First 8490 Sequenced Strains for Exploring Actinobacteria Biosynthetic Diversity.</title>
        <authorList>
            <person name="Kalkreuter E."/>
            <person name="Kautsar S.A."/>
            <person name="Yang D."/>
            <person name="Bader C.D."/>
            <person name="Teijaro C.N."/>
            <person name="Fluegel L."/>
            <person name="Davis C.M."/>
            <person name="Simpson J.R."/>
            <person name="Lauterbach L."/>
            <person name="Steele A.D."/>
            <person name="Gui C."/>
            <person name="Meng S."/>
            <person name="Li G."/>
            <person name="Viehrig K."/>
            <person name="Ye F."/>
            <person name="Su P."/>
            <person name="Kiefer A.F."/>
            <person name="Nichols A."/>
            <person name="Cepeda A.J."/>
            <person name="Yan W."/>
            <person name="Fan B."/>
            <person name="Jiang Y."/>
            <person name="Adhikari A."/>
            <person name="Zheng C.-J."/>
            <person name="Schuster L."/>
            <person name="Cowan T.M."/>
            <person name="Smanski M.J."/>
            <person name="Chevrette M.G."/>
            <person name="De Carvalho L.P.S."/>
            <person name="Shen B."/>
        </authorList>
    </citation>
    <scope>NUCLEOTIDE SEQUENCE [LARGE SCALE GENOMIC DNA]</scope>
    <source>
        <strain evidence="2 3">NPDC000632</strain>
    </source>
</reference>
<name>A0ABV1VT86_9ACTN</name>
<keyword evidence="1" id="KW-0472">Membrane</keyword>
<dbReference type="PANTHER" id="PTHR14136">
    <property type="entry name" value="BTB_POZ DOMAIN-CONTAINING PROTEIN KCTD9"/>
    <property type="match status" value="1"/>
</dbReference>
<keyword evidence="1" id="KW-0812">Transmembrane</keyword>
<gene>
    <name evidence="2" type="ORF">ABT322_39620</name>
</gene>
<evidence type="ECO:0000313" key="3">
    <source>
        <dbReference type="Proteomes" id="UP001490330"/>
    </source>
</evidence>
<dbReference type="Proteomes" id="UP001490330">
    <property type="component" value="Unassembled WGS sequence"/>
</dbReference>
<dbReference type="Pfam" id="PF00805">
    <property type="entry name" value="Pentapeptide"/>
    <property type="match status" value="2"/>
</dbReference>
<dbReference type="Gene3D" id="2.160.20.80">
    <property type="entry name" value="E3 ubiquitin-protein ligase SopA"/>
    <property type="match status" value="1"/>
</dbReference>
<feature type="transmembrane region" description="Helical" evidence="1">
    <location>
        <begin position="47"/>
        <end position="72"/>
    </location>
</feature>
<dbReference type="PANTHER" id="PTHR14136:SF17">
    <property type="entry name" value="BTB_POZ DOMAIN-CONTAINING PROTEIN KCTD9"/>
    <property type="match status" value="1"/>
</dbReference>
<keyword evidence="3" id="KW-1185">Reference proteome</keyword>
<evidence type="ECO:0000313" key="2">
    <source>
        <dbReference type="EMBL" id="MER6909701.1"/>
    </source>
</evidence>
<dbReference type="InterPro" id="IPR051082">
    <property type="entry name" value="Pentapeptide-BTB/POZ_domain"/>
</dbReference>
<protein>
    <submittedName>
        <fullName evidence="2">Pentapeptide repeat-containing protein</fullName>
    </submittedName>
</protein>
<keyword evidence="1" id="KW-1133">Transmembrane helix</keyword>
<dbReference type="InterPro" id="IPR001646">
    <property type="entry name" value="5peptide_repeat"/>
</dbReference>
<feature type="transmembrane region" description="Helical" evidence="1">
    <location>
        <begin position="7"/>
        <end position="27"/>
    </location>
</feature>
<comment type="caution">
    <text evidence="2">The sequence shown here is derived from an EMBL/GenBank/DDBJ whole genome shotgun (WGS) entry which is preliminary data.</text>
</comment>
<accession>A0ABV1VT86</accession>
<evidence type="ECO:0000256" key="1">
    <source>
        <dbReference type="SAM" id="Phobius"/>
    </source>
</evidence>
<dbReference type="SUPFAM" id="SSF141571">
    <property type="entry name" value="Pentapeptide repeat-like"/>
    <property type="match status" value="1"/>
</dbReference>